<gene>
    <name evidence="2" type="ORF">J5N97_019772</name>
</gene>
<dbReference type="InterPro" id="IPR046955">
    <property type="entry name" value="PHR1-like"/>
</dbReference>
<feature type="region of interest" description="Disordered" evidence="1">
    <location>
        <begin position="1"/>
        <end position="84"/>
    </location>
</feature>
<reference evidence="2" key="2">
    <citation type="journal article" date="2022" name="Hortic Res">
        <title>The genome of Dioscorea zingiberensis sheds light on the biosynthesis, origin and evolution of the medicinally important diosgenin saponins.</title>
        <authorList>
            <person name="Li Y."/>
            <person name="Tan C."/>
            <person name="Li Z."/>
            <person name="Guo J."/>
            <person name="Li S."/>
            <person name="Chen X."/>
            <person name="Wang C."/>
            <person name="Dai X."/>
            <person name="Yang H."/>
            <person name="Song W."/>
            <person name="Hou L."/>
            <person name="Xu J."/>
            <person name="Tong Z."/>
            <person name="Xu A."/>
            <person name="Yuan X."/>
            <person name="Wang W."/>
            <person name="Yang Q."/>
            <person name="Chen L."/>
            <person name="Sun Z."/>
            <person name="Wang K."/>
            <person name="Pan B."/>
            <person name="Chen J."/>
            <person name="Bao Y."/>
            <person name="Liu F."/>
            <person name="Qi X."/>
            <person name="Gang D.R."/>
            <person name="Wen J."/>
            <person name="Li J."/>
        </authorList>
    </citation>
    <scope>NUCLEOTIDE SEQUENCE</scope>
    <source>
        <strain evidence="2">Dzin_1.0</strain>
    </source>
</reference>
<dbReference type="Gene3D" id="1.10.10.60">
    <property type="entry name" value="Homeodomain-like"/>
    <property type="match status" value="1"/>
</dbReference>
<dbReference type="Proteomes" id="UP001085076">
    <property type="component" value="Miscellaneous, Linkage group lg05"/>
</dbReference>
<proteinExistence type="predicted"/>
<evidence type="ECO:0000313" key="3">
    <source>
        <dbReference type="Proteomes" id="UP001085076"/>
    </source>
</evidence>
<dbReference type="GO" id="GO:0003700">
    <property type="term" value="F:DNA-binding transcription factor activity"/>
    <property type="evidence" value="ECO:0007669"/>
    <property type="project" value="InterPro"/>
</dbReference>
<feature type="compositionally biased region" description="Basic and acidic residues" evidence="1">
    <location>
        <begin position="1"/>
        <end position="18"/>
    </location>
</feature>
<dbReference type="EMBL" id="JAGGNH010000005">
    <property type="protein sequence ID" value="KAJ0971813.1"/>
    <property type="molecule type" value="Genomic_DNA"/>
</dbReference>
<feature type="compositionally biased region" description="Low complexity" evidence="1">
    <location>
        <begin position="52"/>
        <end position="61"/>
    </location>
</feature>
<dbReference type="PANTHER" id="PTHR31314">
    <property type="entry name" value="MYB FAMILY TRANSCRIPTION FACTOR PHL7-LIKE"/>
    <property type="match status" value="1"/>
</dbReference>
<organism evidence="2 3">
    <name type="scientific">Dioscorea zingiberensis</name>
    <dbReference type="NCBI Taxonomy" id="325984"/>
    <lineage>
        <taxon>Eukaryota</taxon>
        <taxon>Viridiplantae</taxon>
        <taxon>Streptophyta</taxon>
        <taxon>Embryophyta</taxon>
        <taxon>Tracheophyta</taxon>
        <taxon>Spermatophyta</taxon>
        <taxon>Magnoliopsida</taxon>
        <taxon>Liliopsida</taxon>
        <taxon>Dioscoreales</taxon>
        <taxon>Dioscoreaceae</taxon>
        <taxon>Dioscorea</taxon>
    </lineage>
</organism>
<dbReference type="PANTHER" id="PTHR31314:SF164">
    <property type="entry name" value="HTH MYB-TYPE DOMAIN-CONTAINING PROTEIN"/>
    <property type="match status" value="1"/>
</dbReference>
<reference evidence="2" key="1">
    <citation type="submission" date="2021-03" db="EMBL/GenBank/DDBJ databases">
        <authorList>
            <person name="Li Z."/>
            <person name="Yang C."/>
        </authorList>
    </citation>
    <scope>NUCLEOTIDE SEQUENCE</scope>
    <source>
        <strain evidence="2">Dzin_1.0</strain>
        <tissue evidence="2">Leaf</tissue>
    </source>
</reference>
<name>A0A9D5CFN3_9LILI</name>
<accession>A0A9D5CFN3</accession>
<sequence>MQRGKGKEVLEINEEEKSANSMEYCCTPLDLNEKKEGDDEGGSTSGIAGEASSSNNNSSNNKISDTADESGDPTATVRQYNRSKMPRLRWTPDLHLSFLQAIERCGGQEISPFDMHLRSDQIPEMFYQRASSWKHLIRMDNRGLLSESNAKDLHQPYSLLQRWRLCKSFDLTTSIYRQQDNAFKDNLELTASSAKEQGSAKDSLSDLIFMKDGISPSTSHLFDVRDAITSIGNFTQPQHLIHRTRWPSREMVNISRFQRNLTNAVPNNHFLSNHSCGCINQNCYINTKDYTTNQIQSTTDDAIIVLNDGHATQNQSLFPTENKHKRRIEEIIENKEIPTRDVKKMMMMKELDLKPNLQLSLMLGSVEDGETAKKCLETRDDDSMLSLSLSPPMFKQQVAVKKELVKHEFELIPTGSSRSKDSLGISTLDLTMSIKALE</sequence>
<comment type="caution">
    <text evidence="2">The sequence shown here is derived from an EMBL/GenBank/DDBJ whole genome shotgun (WGS) entry which is preliminary data.</text>
</comment>
<evidence type="ECO:0000256" key="1">
    <source>
        <dbReference type="SAM" id="MobiDB-lite"/>
    </source>
</evidence>
<evidence type="ECO:0000313" key="2">
    <source>
        <dbReference type="EMBL" id="KAJ0971813.1"/>
    </source>
</evidence>
<keyword evidence="3" id="KW-1185">Reference proteome</keyword>
<protein>
    <submittedName>
        <fullName evidence="2">Uncharacterized protein</fullName>
    </submittedName>
</protein>
<dbReference type="AlphaFoldDB" id="A0A9D5CFN3"/>